<name>A0A2T3B1N4_AMORE</name>
<dbReference type="Proteomes" id="UP000241818">
    <property type="component" value="Unassembled WGS sequence"/>
</dbReference>
<evidence type="ECO:0000313" key="2">
    <source>
        <dbReference type="Proteomes" id="UP000241818"/>
    </source>
</evidence>
<reference evidence="1 2" key="1">
    <citation type="journal article" date="2018" name="New Phytol.">
        <title>Comparative genomics and transcriptomics depict ericoid mycorrhizal fungi as versatile saprotrophs and plant mutualists.</title>
        <authorList>
            <person name="Martino E."/>
            <person name="Morin E."/>
            <person name="Grelet G.A."/>
            <person name="Kuo A."/>
            <person name="Kohler A."/>
            <person name="Daghino S."/>
            <person name="Barry K.W."/>
            <person name="Cichocki N."/>
            <person name="Clum A."/>
            <person name="Dockter R.B."/>
            <person name="Hainaut M."/>
            <person name="Kuo R.C."/>
            <person name="LaButti K."/>
            <person name="Lindahl B.D."/>
            <person name="Lindquist E.A."/>
            <person name="Lipzen A."/>
            <person name="Khouja H.R."/>
            <person name="Magnuson J."/>
            <person name="Murat C."/>
            <person name="Ohm R.A."/>
            <person name="Singer S.W."/>
            <person name="Spatafora J.W."/>
            <person name="Wang M."/>
            <person name="Veneault-Fourrey C."/>
            <person name="Henrissat B."/>
            <person name="Grigoriev I.V."/>
            <person name="Martin F.M."/>
            <person name="Perotto S."/>
        </authorList>
    </citation>
    <scope>NUCLEOTIDE SEQUENCE [LARGE SCALE GENOMIC DNA]</scope>
    <source>
        <strain evidence="1 2">ATCC 22711</strain>
    </source>
</reference>
<organism evidence="1 2">
    <name type="scientific">Amorphotheca resinae ATCC 22711</name>
    <dbReference type="NCBI Taxonomy" id="857342"/>
    <lineage>
        <taxon>Eukaryota</taxon>
        <taxon>Fungi</taxon>
        <taxon>Dikarya</taxon>
        <taxon>Ascomycota</taxon>
        <taxon>Pezizomycotina</taxon>
        <taxon>Leotiomycetes</taxon>
        <taxon>Helotiales</taxon>
        <taxon>Amorphothecaceae</taxon>
        <taxon>Amorphotheca</taxon>
    </lineage>
</organism>
<dbReference type="InParanoid" id="A0A2T3B1N4"/>
<sequence length="319" mass="36463">MSSRPEITQIAVTDLAPEHLVVLERAISNILSTDLAFETFAQIVDGLPIRDVYRDYYPRTRPDFERNLEPSQEARQVVEALQESFSIRSLQIETKVAQAYQNTSIKSREFDLRLMEIVAHICHDIATRLFINAGGGLHKPDPKDAQPPQLPGELPLVPVPPKPTELYHPDYQAWDQYPKGIADITGYWAEYRLFGGVVLFDRGESGTECKDVFIHPVGFYRIYQVSEAQIQQFTTFLLSEPSQDHQTSHGLRISAEKYARRIDPYDAMSLHIYRNKYERKIPPRKPVRCVVRGDDFPELTDSMADLVSRVKSRKTAGDT</sequence>
<dbReference type="GeneID" id="36568834"/>
<protein>
    <submittedName>
        <fullName evidence="1">Uncharacterized protein</fullName>
    </submittedName>
</protein>
<dbReference type="AlphaFoldDB" id="A0A2T3B1N4"/>
<dbReference type="EMBL" id="KZ679011">
    <property type="protein sequence ID" value="PSS18472.1"/>
    <property type="molecule type" value="Genomic_DNA"/>
</dbReference>
<gene>
    <name evidence="1" type="ORF">M430DRAFT_101907</name>
</gene>
<keyword evidence="2" id="KW-1185">Reference proteome</keyword>
<accession>A0A2T3B1N4</accession>
<dbReference type="OrthoDB" id="5346581at2759"/>
<proteinExistence type="predicted"/>
<evidence type="ECO:0000313" key="1">
    <source>
        <dbReference type="EMBL" id="PSS18472.1"/>
    </source>
</evidence>
<dbReference type="RefSeq" id="XP_024720824.1">
    <property type="nucleotide sequence ID" value="XM_024860753.1"/>
</dbReference>